<dbReference type="AlphaFoldDB" id="A0A835C9X4"/>
<sequence>MKPFAIIFPFWTICFHLLITSNPPWKASSFSSSCALGNNNESDHLGLLKFRQSISIDPYGILASWNDSIHFCNWHGITCKDINGHQRVTKLRLEGYDLHGLISPYISNLTFLGSIILWNNSFYGQIPQELGGLSHLQTLYLTNNSLIGEIPINLTSCYQLRHLCIDGNNLMGRIPMEIGSLQKLEELYFSANNLTGKIPTSMWNLSSLKVISLAFNNLEGNLPQEVGGLKHLKVLVVAANKLFGTLPSSLYNLSSLTDIEASFNHFNGSIPPNIFQTLPNLQVLRIASNQISGPFPSFLSNASVLRILDISGNHFVGQFQILGRKPENLSELDVLDIGYNNFGGPLSHFIGNLSTKLTQLFLGGNQIFGKLPTTIGNLVNLIVLGLEDNHFIGIIPSSFGKFQKMQALYLYRNKFSGKIPTCIGNLNQLYTLDLAMNLFEGEIPSSIGNCQNLNILYLSENNLSGPIPLGVFSLFSLVFLNLSHNSLSGILPVEVGKLKNIDHLDLSKNRLSGDIPETIGDCMSLEYIILRGNSFHGIIPSTFASLKGLLYLDLSENNLSGSIPEALQSIPVLEYLNVSFNMLDGMVPHKGIFGQASSISILGNSELCGGISKLKLPPCPIKVTKRKKHHSLMGIIVEFEEVVAIKIFNLQKKGAHKSFMSECNALKNIRHRNLVKILTCCSSINDEGHDFKALVFEYMSNGSLEKWLHPAIGNTEHQTNYLLHQRLDIIVDVASALHYLHYECEQPVIHCDLKPSNVLLDENMVARLTDFGLARLLSKCSFSREQSSTIGIKGTIGYTPPEYGMGSNASIEGDVYSFGILVLEMLTRRRPTEEMFKDGHNLHNYVKASFPNKLLQIVDEAIFPRGSNQTMESTEDGYLENMTINNPNIEKWLISLFRIGLACSVDSPKERMNMIDVRRELNSLKSSFLLWWN</sequence>
<keyword evidence="16" id="KW-1133">Transmembrane helix</keyword>
<dbReference type="Gene3D" id="3.80.10.10">
    <property type="entry name" value="Ribonuclease Inhibitor"/>
    <property type="match status" value="3"/>
</dbReference>
<dbReference type="FunFam" id="3.80.10.10:FF:000275">
    <property type="entry name" value="Leucine-rich repeat receptor-like protein kinase"/>
    <property type="match status" value="1"/>
</dbReference>
<dbReference type="EMBL" id="JAAIUW010000004">
    <property type="protein sequence ID" value="KAF7835976.1"/>
    <property type="molecule type" value="Genomic_DNA"/>
</dbReference>
<keyword evidence="5" id="KW-1003">Cell membrane</keyword>
<keyword evidence="25" id="KW-1185">Reference proteome</keyword>
<comment type="catalytic activity">
    <reaction evidence="20">
        <text>L-threonyl-[protein] + ATP = O-phospho-L-threonyl-[protein] + ADP + H(+)</text>
        <dbReference type="Rhea" id="RHEA:46608"/>
        <dbReference type="Rhea" id="RHEA-COMP:11060"/>
        <dbReference type="Rhea" id="RHEA-COMP:11605"/>
        <dbReference type="ChEBI" id="CHEBI:15378"/>
        <dbReference type="ChEBI" id="CHEBI:30013"/>
        <dbReference type="ChEBI" id="CHEBI:30616"/>
        <dbReference type="ChEBI" id="CHEBI:61977"/>
        <dbReference type="ChEBI" id="CHEBI:456216"/>
        <dbReference type="EC" id="2.7.11.1"/>
    </reaction>
</comment>
<keyword evidence="8" id="KW-0433">Leucine-rich repeat</keyword>
<dbReference type="PANTHER" id="PTHR27008">
    <property type="entry name" value="OS04G0122200 PROTEIN"/>
    <property type="match status" value="1"/>
</dbReference>
<evidence type="ECO:0000256" key="2">
    <source>
        <dbReference type="ARBA" id="ARBA00008684"/>
    </source>
</evidence>
<evidence type="ECO:0000313" key="25">
    <source>
        <dbReference type="Proteomes" id="UP000634136"/>
    </source>
</evidence>
<evidence type="ECO:0000256" key="6">
    <source>
        <dbReference type="ARBA" id="ARBA00022527"/>
    </source>
</evidence>
<protein>
    <recommendedName>
        <fullName evidence="4">non-specific serine/threonine protein kinase</fullName>
        <ecNumber evidence="4">2.7.11.1</ecNumber>
    </recommendedName>
</protein>
<dbReference type="Pfam" id="PF13855">
    <property type="entry name" value="LRR_8"/>
    <property type="match status" value="1"/>
</dbReference>
<dbReference type="FunFam" id="3.80.10.10:FF:000383">
    <property type="entry name" value="Leucine-rich repeat receptor protein kinase EMS1"/>
    <property type="match status" value="1"/>
</dbReference>
<keyword evidence="9" id="KW-0808">Transferase</keyword>
<keyword evidence="6" id="KW-0723">Serine/threonine-protein kinase</keyword>
<dbReference type="InterPro" id="IPR032675">
    <property type="entry name" value="LRR_dom_sf"/>
</dbReference>
<proteinExistence type="inferred from homology"/>
<comment type="caution">
    <text evidence="24">The sequence shown here is derived from an EMBL/GenBank/DDBJ whole genome shotgun (WGS) entry which is preliminary data.</text>
</comment>
<dbReference type="FunFam" id="1.10.510.10:FF:000358">
    <property type="entry name" value="Putative leucine-rich repeat receptor-like serine/threonine-protein kinase"/>
    <property type="match status" value="1"/>
</dbReference>
<keyword evidence="14 24" id="KW-0418">Kinase</keyword>
<dbReference type="FunFam" id="3.80.10.10:FF:000288">
    <property type="entry name" value="LRR receptor-like serine/threonine-protein kinase EFR"/>
    <property type="match status" value="1"/>
</dbReference>
<evidence type="ECO:0000256" key="15">
    <source>
        <dbReference type="ARBA" id="ARBA00022840"/>
    </source>
</evidence>
<keyword evidence="7" id="KW-0597">Phosphoprotein</keyword>
<accession>A0A835C9X4</accession>
<evidence type="ECO:0000313" key="24">
    <source>
        <dbReference type="EMBL" id="KAF7835976.1"/>
    </source>
</evidence>
<evidence type="ECO:0000256" key="18">
    <source>
        <dbReference type="ARBA" id="ARBA00023170"/>
    </source>
</evidence>
<evidence type="ECO:0000256" key="7">
    <source>
        <dbReference type="ARBA" id="ARBA00022553"/>
    </source>
</evidence>
<evidence type="ECO:0000256" key="8">
    <source>
        <dbReference type="ARBA" id="ARBA00022614"/>
    </source>
</evidence>
<evidence type="ECO:0000256" key="17">
    <source>
        <dbReference type="ARBA" id="ARBA00023136"/>
    </source>
</evidence>
<evidence type="ECO:0000256" key="1">
    <source>
        <dbReference type="ARBA" id="ARBA00004251"/>
    </source>
</evidence>
<name>A0A835C9X4_9FABA</name>
<dbReference type="Gene3D" id="1.10.510.10">
    <property type="entry name" value="Transferase(Phosphotransferase) domain 1"/>
    <property type="match status" value="1"/>
</dbReference>
<keyword evidence="10" id="KW-0812">Transmembrane</keyword>
<evidence type="ECO:0000256" key="12">
    <source>
        <dbReference type="ARBA" id="ARBA00022737"/>
    </source>
</evidence>
<evidence type="ECO:0000256" key="22">
    <source>
        <dbReference type="SAM" id="SignalP"/>
    </source>
</evidence>
<organism evidence="24 25">
    <name type="scientific">Senna tora</name>
    <dbReference type="NCBI Taxonomy" id="362788"/>
    <lineage>
        <taxon>Eukaryota</taxon>
        <taxon>Viridiplantae</taxon>
        <taxon>Streptophyta</taxon>
        <taxon>Embryophyta</taxon>
        <taxon>Tracheophyta</taxon>
        <taxon>Spermatophyta</taxon>
        <taxon>Magnoliopsida</taxon>
        <taxon>eudicotyledons</taxon>
        <taxon>Gunneridae</taxon>
        <taxon>Pentapetalae</taxon>
        <taxon>rosids</taxon>
        <taxon>fabids</taxon>
        <taxon>Fabales</taxon>
        <taxon>Fabaceae</taxon>
        <taxon>Caesalpinioideae</taxon>
        <taxon>Cassia clade</taxon>
        <taxon>Senna</taxon>
    </lineage>
</organism>
<dbReference type="OrthoDB" id="676979at2759"/>
<keyword evidence="17" id="KW-0472">Membrane</keyword>
<feature type="domain" description="Protein kinase" evidence="23">
    <location>
        <begin position="582"/>
        <end position="929"/>
    </location>
</feature>
<evidence type="ECO:0000256" key="13">
    <source>
        <dbReference type="ARBA" id="ARBA00022741"/>
    </source>
</evidence>
<dbReference type="SMART" id="SM00369">
    <property type="entry name" value="LRR_TYP"/>
    <property type="match status" value="10"/>
</dbReference>
<dbReference type="SMART" id="SM00365">
    <property type="entry name" value="LRR_SD22"/>
    <property type="match status" value="6"/>
</dbReference>
<dbReference type="InterPro" id="IPR008271">
    <property type="entry name" value="Ser/Thr_kinase_AS"/>
</dbReference>
<dbReference type="GO" id="GO:0005524">
    <property type="term" value="F:ATP binding"/>
    <property type="evidence" value="ECO:0007669"/>
    <property type="project" value="UniProtKB-KW"/>
</dbReference>
<evidence type="ECO:0000256" key="16">
    <source>
        <dbReference type="ARBA" id="ARBA00022989"/>
    </source>
</evidence>
<gene>
    <name evidence="24" type="ORF">G2W53_010835</name>
</gene>
<comment type="similarity">
    <text evidence="2">Belongs to the protein kinase superfamily. Ser/Thr protein kinase family.</text>
</comment>
<dbReference type="Pfam" id="PF00560">
    <property type="entry name" value="LRR_1"/>
    <property type="match status" value="11"/>
</dbReference>
<dbReference type="PROSITE" id="PS00108">
    <property type="entry name" value="PROTEIN_KINASE_ST"/>
    <property type="match status" value="1"/>
</dbReference>
<evidence type="ECO:0000256" key="19">
    <source>
        <dbReference type="ARBA" id="ARBA00023180"/>
    </source>
</evidence>
<dbReference type="SUPFAM" id="SSF56112">
    <property type="entry name" value="Protein kinase-like (PK-like)"/>
    <property type="match status" value="1"/>
</dbReference>
<comment type="similarity">
    <text evidence="3">Belongs to the RLP family.</text>
</comment>
<evidence type="ECO:0000256" key="14">
    <source>
        <dbReference type="ARBA" id="ARBA00022777"/>
    </source>
</evidence>
<keyword evidence="11 22" id="KW-0732">Signal</keyword>
<dbReference type="InterPro" id="IPR051809">
    <property type="entry name" value="Plant_receptor-like_S/T_kinase"/>
</dbReference>
<dbReference type="InterPro" id="IPR000719">
    <property type="entry name" value="Prot_kinase_dom"/>
</dbReference>
<keyword evidence="18 24" id="KW-0675">Receptor</keyword>
<dbReference type="InterPro" id="IPR001611">
    <property type="entry name" value="Leu-rich_rpt"/>
</dbReference>
<evidence type="ECO:0000256" key="21">
    <source>
        <dbReference type="ARBA" id="ARBA00048679"/>
    </source>
</evidence>
<dbReference type="GO" id="GO:0004674">
    <property type="term" value="F:protein serine/threonine kinase activity"/>
    <property type="evidence" value="ECO:0007669"/>
    <property type="project" value="UniProtKB-KW"/>
</dbReference>
<dbReference type="SUPFAM" id="SSF52058">
    <property type="entry name" value="L domain-like"/>
    <property type="match status" value="2"/>
</dbReference>
<dbReference type="EC" id="2.7.11.1" evidence="4"/>
<evidence type="ECO:0000256" key="11">
    <source>
        <dbReference type="ARBA" id="ARBA00022729"/>
    </source>
</evidence>
<keyword evidence="12" id="KW-0677">Repeat</keyword>
<evidence type="ECO:0000256" key="4">
    <source>
        <dbReference type="ARBA" id="ARBA00012513"/>
    </source>
</evidence>
<dbReference type="InterPro" id="IPR013210">
    <property type="entry name" value="LRR_N_plant-typ"/>
</dbReference>
<dbReference type="PANTHER" id="PTHR27008:SF592">
    <property type="entry name" value="LEUCINE-RICH REPEAT RECEPTOR-LIKE PROTEIN KINASE FAMILY PROTEIN-RELATED"/>
    <property type="match status" value="1"/>
</dbReference>
<dbReference type="Pfam" id="PF00069">
    <property type="entry name" value="Pkinase"/>
    <property type="match status" value="1"/>
</dbReference>
<feature type="signal peptide" evidence="22">
    <location>
        <begin position="1"/>
        <end position="29"/>
    </location>
</feature>
<feature type="chain" id="PRO_5032440553" description="non-specific serine/threonine protein kinase" evidence="22">
    <location>
        <begin position="30"/>
        <end position="933"/>
    </location>
</feature>
<dbReference type="GO" id="GO:0005886">
    <property type="term" value="C:plasma membrane"/>
    <property type="evidence" value="ECO:0007669"/>
    <property type="project" value="UniProtKB-SubCell"/>
</dbReference>
<evidence type="ECO:0000259" key="23">
    <source>
        <dbReference type="PROSITE" id="PS50011"/>
    </source>
</evidence>
<evidence type="ECO:0000256" key="9">
    <source>
        <dbReference type="ARBA" id="ARBA00022679"/>
    </source>
</evidence>
<keyword evidence="13" id="KW-0547">Nucleotide-binding</keyword>
<reference evidence="24" key="1">
    <citation type="submission" date="2020-09" db="EMBL/GenBank/DDBJ databases">
        <title>Genome-Enabled Discovery of Anthraquinone Biosynthesis in Senna tora.</title>
        <authorList>
            <person name="Kang S.-H."/>
            <person name="Pandey R.P."/>
            <person name="Lee C.-M."/>
            <person name="Sim J.-S."/>
            <person name="Jeong J.-T."/>
            <person name="Choi B.-S."/>
            <person name="Jung M."/>
            <person name="Ginzburg D."/>
            <person name="Zhao K."/>
            <person name="Won S.Y."/>
            <person name="Oh T.-J."/>
            <person name="Yu Y."/>
            <person name="Kim N.-H."/>
            <person name="Lee O.R."/>
            <person name="Lee T.-H."/>
            <person name="Bashyal P."/>
            <person name="Kim T.-S."/>
            <person name="Lee W.-H."/>
            <person name="Kawkins C."/>
            <person name="Kim C.-K."/>
            <person name="Kim J.S."/>
            <person name="Ahn B.O."/>
            <person name="Rhee S.Y."/>
            <person name="Sohng J.K."/>
        </authorList>
    </citation>
    <scope>NUCLEOTIDE SEQUENCE</scope>
    <source>
        <tissue evidence="24">Leaf</tissue>
    </source>
</reference>
<dbReference type="PROSITE" id="PS50011">
    <property type="entry name" value="PROTEIN_KINASE_DOM"/>
    <property type="match status" value="1"/>
</dbReference>
<comment type="catalytic activity">
    <reaction evidence="21">
        <text>L-seryl-[protein] + ATP = O-phospho-L-seryl-[protein] + ADP + H(+)</text>
        <dbReference type="Rhea" id="RHEA:17989"/>
        <dbReference type="Rhea" id="RHEA-COMP:9863"/>
        <dbReference type="Rhea" id="RHEA-COMP:11604"/>
        <dbReference type="ChEBI" id="CHEBI:15378"/>
        <dbReference type="ChEBI" id="CHEBI:29999"/>
        <dbReference type="ChEBI" id="CHEBI:30616"/>
        <dbReference type="ChEBI" id="CHEBI:83421"/>
        <dbReference type="ChEBI" id="CHEBI:456216"/>
        <dbReference type="EC" id="2.7.11.1"/>
    </reaction>
</comment>
<evidence type="ECO:0000256" key="20">
    <source>
        <dbReference type="ARBA" id="ARBA00047899"/>
    </source>
</evidence>
<dbReference type="Gene3D" id="3.30.200.20">
    <property type="entry name" value="Phosphorylase Kinase, domain 1"/>
    <property type="match status" value="1"/>
</dbReference>
<dbReference type="InterPro" id="IPR003591">
    <property type="entry name" value="Leu-rich_rpt_typical-subtyp"/>
</dbReference>
<comment type="subcellular location">
    <subcellularLocation>
        <location evidence="1">Cell membrane</location>
        <topology evidence="1">Single-pass type I membrane protein</topology>
    </subcellularLocation>
</comment>
<dbReference type="Proteomes" id="UP000634136">
    <property type="component" value="Unassembled WGS sequence"/>
</dbReference>
<keyword evidence="19" id="KW-0325">Glycoprotein</keyword>
<dbReference type="Pfam" id="PF08263">
    <property type="entry name" value="LRRNT_2"/>
    <property type="match status" value="1"/>
</dbReference>
<evidence type="ECO:0000256" key="10">
    <source>
        <dbReference type="ARBA" id="ARBA00022692"/>
    </source>
</evidence>
<evidence type="ECO:0000256" key="5">
    <source>
        <dbReference type="ARBA" id="ARBA00022475"/>
    </source>
</evidence>
<evidence type="ECO:0000256" key="3">
    <source>
        <dbReference type="ARBA" id="ARBA00009592"/>
    </source>
</evidence>
<dbReference type="InterPro" id="IPR011009">
    <property type="entry name" value="Kinase-like_dom_sf"/>
</dbReference>
<dbReference type="SMART" id="SM00220">
    <property type="entry name" value="S_TKc"/>
    <property type="match status" value="1"/>
</dbReference>
<keyword evidence="15" id="KW-0067">ATP-binding</keyword>